<dbReference type="Gene3D" id="3.40.50.720">
    <property type="entry name" value="NAD(P)-binding Rossmann-like Domain"/>
    <property type="match status" value="1"/>
</dbReference>
<dbReference type="SMART" id="SM00859">
    <property type="entry name" value="Semialdhyde_dh"/>
    <property type="match status" value="1"/>
</dbReference>
<keyword evidence="6" id="KW-0791">Threonine biosynthesis</keyword>
<dbReference type="FunFam" id="3.30.360.10:FF:000016">
    <property type="entry name" value="Probable aspartate-semialdehyde dehydrogenase"/>
    <property type="match status" value="1"/>
</dbReference>
<evidence type="ECO:0000256" key="1">
    <source>
        <dbReference type="ARBA" id="ARBA00005021"/>
    </source>
</evidence>
<evidence type="ECO:0000256" key="5">
    <source>
        <dbReference type="ARBA" id="ARBA00022605"/>
    </source>
</evidence>
<comment type="pathway">
    <text evidence="1">Amino-acid biosynthesis; L-methionine biosynthesis via de novo pathway; L-homoserine from L-aspartate: step 2/3.</text>
</comment>
<evidence type="ECO:0000256" key="13">
    <source>
        <dbReference type="PIRSR" id="PIRSR000148-1"/>
    </source>
</evidence>
<dbReference type="InterPro" id="IPR000534">
    <property type="entry name" value="Semialdehyde_DH_NAD-bd"/>
</dbReference>
<dbReference type="CDD" id="cd02315">
    <property type="entry name" value="ScASADH_like_N"/>
    <property type="match status" value="1"/>
</dbReference>
<dbReference type="SUPFAM" id="SSF55347">
    <property type="entry name" value="Glyceraldehyde-3-phosphate dehydrogenase-like, C-terminal domain"/>
    <property type="match status" value="1"/>
</dbReference>
<dbReference type="InterPro" id="IPR005676">
    <property type="entry name" value="Asp_semi-ald_DH_pep-lack"/>
</dbReference>
<name>A0A6B2L865_9EUKA</name>
<dbReference type="PANTHER" id="PTHR46718:SF1">
    <property type="entry name" value="ASPARTATE-SEMIALDEHYDE DEHYDROGENASE"/>
    <property type="match status" value="1"/>
</dbReference>
<dbReference type="PANTHER" id="PTHR46718">
    <property type="entry name" value="ASPARTATE-SEMIALDEHYDE DEHYDROGENASE"/>
    <property type="match status" value="1"/>
</dbReference>
<dbReference type="EMBL" id="GIBP01004243">
    <property type="protein sequence ID" value="NDV33212.1"/>
    <property type="molecule type" value="Transcribed_RNA"/>
</dbReference>
<dbReference type="UniPathway" id="UPA00051">
    <property type="reaction ID" value="UER00464"/>
</dbReference>
<evidence type="ECO:0000313" key="15">
    <source>
        <dbReference type="EMBL" id="NDV33212.1"/>
    </source>
</evidence>
<feature type="domain" description="Semialdehyde dehydrogenase NAD-binding" evidence="14">
    <location>
        <begin position="2"/>
        <end position="127"/>
    </location>
</feature>
<dbReference type="GO" id="GO:0050661">
    <property type="term" value="F:NADP binding"/>
    <property type="evidence" value="ECO:0007669"/>
    <property type="project" value="InterPro"/>
</dbReference>
<evidence type="ECO:0000256" key="9">
    <source>
        <dbReference type="ARBA" id="ARBA00023167"/>
    </source>
</evidence>
<keyword evidence="5" id="KW-0028">Amino-acid biosynthesis</keyword>
<dbReference type="InterPro" id="IPR036291">
    <property type="entry name" value="NAD(P)-bd_dom_sf"/>
</dbReference>
<dbReference type="Pfam" id="PF02774">
    <property type="entry name" value="Semialdhyde_dhC"/>
    <property type="match status" value="1"/>
</dbReference>
<dbReference type="GO" id="GO:0009088">
    <property type="term" value="P:threonine biosynthetic process"/>
    <property type="evidence" value="ECO:0007669"/>
    <property type="project" value="UniProtKB-UniPathway"/>
</dbReference>
<organism evidence="15">
    <name type="scientific">Arcella intermedia</name>
    <dbReference type="NCBI Taxonomy" id="1963864"/>
    <lineage>
        <taxon>Eukaryota</taxon>
        <taxon>Amoebozoa</taxon>
        <taxon>Tubulinea</taxon>
        <taxon>Elardia</taxon>
        <taxon>Arcellinida</taxon>
        <taxon>Sphaerothecina</taxon>
        <taxon>Arcellidae</taxon>
        <taxon>Arcella</taxon>
    </lineage>
</organism>
<dbReference type="NCBIfam" id="NF006416">
    <property type="entry name" value="PRK08664.1"/>
    <property type="match status" value="1"/>
</dbReference>
<dbReference type="AlphaFoldDB" id="A0A6B2L865"/>
<dbReference type="PIRSF" id="PIRSF000148">
    <property type="entry name" value="ASA_dh"/>
    <property type="match status" value="1"/>
</dbReference>
<dbReference type="UniPathway" id="UPA00050">
    <property type="reaction ID" value="UER00463"/>
</dbReference>
<comment type="pathway">
    <text evidence="2">Amino-acid biosynthesis; L-threonine biosynthesis; L-threonine from L-aspartate: step 2/5.</text>
</comment>
<keyword evidence="7" id="KW-0521">NADP</keyword>
<reference evidence="15" key="1">
    <citation type="journal article" date="2020" name="J. Eukaryot. Microbiol.">
        <title>De novo Sequencing, Assembly and Annotation of the Transcriptome for the Free-Living Testate Amoeba Arcella intermedia.</title>
        <authorList>
            <person name="Ribeiro G.M."/>
            <person name="Porfirio-Sousa A.L."/>
            <person name="Maurer-Alcala X.X."/>
            <person name="Katz L.A."/>
            <person name="Lahr D.J.G."/>
        </authorList>
    </citation>
    <scope>NUCLEOTIDE SEQUENCE</scope>
</reference>
<evidence type="ECO:0000256" key="10">
    <source>
        <dbReference type="ARBA" id="ARBA00049864"/>
    </source>
</evidence>
<keyword evidence="9" id="KW-0486">Methionine biosynthesis</keyword>
<keyword evidence="8" id="KW-0560">Oxidoreductase</keyword>
<dbReference type="UniPathway" id="UPA00034">
    <property type="reaction ID" value="UER00016"/>
</dbReference>
<dbReference type="PROSITE" id="PS01103">
    <property type="entry name" value="ASD"/>
    <property type="match status" value="1"/>
</dbReference>
<dbReference type="SUPFAM" id="SSF51735">
    <property type="entry name" value="NAD(P)-binding Rossmann-fold domains"/>
    <property type="match status" value="1"/>
</dbReference>
<dbReference type="GO" id="GO:0051287">
    <property type="term" value="F:NAD binding"/>
    <property type="evidence" value="ECO:0007669"/>
    <property type="project" value="InterPro"/>
</dbReference>
<evidence type="ECO:0000256" key="11">
    <source>
        <dbReference type="ARBA" id="ARBA00049950"/>
    </source>
</evidence>
<evidence type="ECO:0000256" key="4">
    <source>
        <dbReference type="ARBA" id="ARBA00013120"/>
    </source>
</evidence>
<feature type="active site" description="Proton acceptor" evidence="13">
    <location>
        <position position="248"/>
    </location>
</feature>
<dbReference type="GO" id="GO:0004073">
    <property type="term" value="F:aspartate-semialdehyde dehydrogenase activity"/>
    <property type="evidence" value="ECO:0007669"/>
    <property type="project" value="UniProtKB-EC"/>
</dbReference>
<dbReference type="NCBIfam" id="TIGR00978">
    <property type="entry name" value="asd_EA"/>
    <property type="match status" value="1"/>
</dbReference>
<dbReference type="GO" id="GO:0009086">
    <property type="term" value="P:methionine biosynthetic process"/>
    <property type="evidence" value="ECO:0007669"/>
    <property type="project" value="UniProtKB-KW"/>
</dbReference>
<dbReference type="InterPro" id="IPR000319">
    <property type="entry name" value="Asp-semialdehyde_DH_CS"/>
</dbReference>
<protein>
    <recommendedName>
        <fullName evidence="12">Aspartate-semialdehyde dehydrogenase</fullName>
        <ecNumber evidence="4">1.2.1.11</ecNumber>
    </recommendedName>
</protein>
<comment type="function">
    <text evidence="11">Catalyzes the NADPH-dependent formation of L-aspartate 4-semialdehyde (L-ASA) by the reductive dephosphorylation of 4-phospho-L-aspartate. Mediates the second step in the biosynthesis of amino acids that derive from aspartate (the aspartate family of amino acids), including methioinine and threonine, the latter of which is a precursor to isoleucine.</text>
</comment>
<dbReference type="GO" id="GO:0046983">
    <property type="term" value="F:protein dimerization activity"/>
    <property type="evidence" value="ECO:0007669"/>
    <property type="project" value="InterPro"/>
</dbReference>
<evidence type="ECO:0000259" key="14">
    <source>
        <dbReference type="SMART" id="SM00859"/>
    </source>
</evidence>
<evidence type="ECO:0000256" key="7">
    <source>
        <dbReference type="ARBA" id="ARBA00022857"/>
    </source>
</evidence>
<comment type="similarity">
    <text evidence="3">Belongs to the aspartate-semialdehyde dehydrogenase family.</text>
</comment>
<evidence type="ECO:0000256" key="2">
    <source>
        <dbReference type="ARBA" id="ARBA00005097"/>
    </source>
</evidence>
<dbReference type="InterPro" id="IPR012280">
    <property type="entry name" value="Semialdhyde_DH_dimer_dom"/>
</dbReference>
<dbReference type="Pfam" id="PF01118">
    <property type="entry name" value="Semialdhyde_dh"/>
    <property type="match status" value="1"/>
</dbReference>
<evidence type="ECO:0000256" key="3">
    <source>
        <dbReference type="ARBA" id="ARBA00010584"/>
    </source>
</evidence>
<accession>A0A6B2L865</accession>
<proteinExistence type="inferred from homology"/>
<evidence type="ECO:0000256" key="6">
    <source>
        <dbReference type="ARBA" id="ARBA00022697"/>
    </source>
</evidence>
<evidence type="ECO:0000256" key="8">
    <source>
        <dbReference type="ARBA" id="ARBA00023002"/>
    </source>
</evidence>
<dbReference type="Gene3D" id="3.30.360.10">
    <property type="entry name" value="Dihydrodipicolinate Reductase, domain 2"/>
    <property type="match status" value="1"/>
</dbReference>
<dbReference type="CDD" id="cd18130">
    <property type="entry name" value="ASADH_C_arch_fung_like"/>
    <property type="match status" value="1"/>
</dbReference>
<dbReference type="GO" id="GO:0009089">
    <property type="term" value="P:lysine biosynthetic process via diaminopimelate"/>
    <property type="evidence" value="ECO:0007669"/>
    <property type="project" value="UniProtKB-UniPathway"/>
</dbReference>
<sequence length="353" mass="38575">MRVGILGCTGSVGQRFVQLLENHPWFQITTIGASERSTGKTYGEVVHWVLPTPIPDSIRSLPIVPCEPQHFPVDLVFSGLDASVAGTVEENFAKADIPVFSNAKNHRYDPDVPILIPAVNEDHIDVIPRQRKFRGWKKGFIITNANCSSTGLVVVLKPLQEAFGLKKVHVVTLQAISGAGYPGVSAYDIYGNVIPFISGEEEKLQIEPLKILGNLKPEADGPNSNTEYESLDFKVSAQCTRVPVIDGHTECVSLEFEKKPTLEEIKGVLGNYTAAYQKYDLPSKPPKDLLLLEANDRPQPRLDLSNGNIVSVGRVRPCPLFDYKLVLLSHNTVIGAAGGSILNAELAKVKGYL</sequence>
<feature type="active site" description="Acyl-thioester intermediate" evidence="13">
    <location>
        <position position="147"/>
    </location>
</feature>
<comment type="catalytic activity">
    <reaction evidence="10">
        <text>L-aspartate 4-semialdehyde + phosphate + NADP(+) = 4-phospho-L-aspartate + NADPH + H(+)</text>
        <dbReference type="Rhea" id="RHEA:24284"/>
        <dbReference type="ChEBI" id="CHEBI:15378"/>
        <dbReference type="ChEBI" id="CHEBI:43474"/>
        <dbReference type="ChEBI" id="CHEBI:57535"/>
        <dbReference type="ChEBI" id="CHEBI:57783"/>
        <dbReference type="ChEBI" id="CHEBI:58349"/>
        <dbReference type="ChEBI" id="CHEBI:537519"/>
        <dbReference type="EC" id="1.2.1.11"/>
    </reaction>
    <physiologicalReaction direction="right-to-left" evidence="10">
        <dbReference type="Rhea" id="RHEA:24286"/>
    </physiologicalReaction>
</comment>
<dbReference type="InterPro" id="IPR051823">
    <property type="entry name" value="ASADH-related"/>
</dbReference>
<evidence type="ECO:0000256" key="12">
    <source>
        <dbReference type="ARBA" id="ARBA00050041"/>
    </source>
</evidence>
<dbReference type="EC" id="1.2.1.11" evidence="4"/>